<dbReference type="GO" id="GO:0004888">
    <property type="term" value="F:transmembrane signaling receptor activity"/>
    <property type="evidence" value="ECO:0007669"/>
    <property type="project" value="InterPro"/>
</dbReference>
<evidence type="ECO:0000256" key="1">
    <source>
        <dbReference type="ARBA" id="ARBA00023224"/>
    </source>
</evidence>
<organism evidence="5 6">
    <name type="scientific">Hankyongella ginsenosidimutans</name>
    <dbReference type="NCBI Taxonomy" id="1763828"/>
    <lineage>
        <taxon>Bacteria</taxon>
        <taxon>Pseudomonadati</taxon>
        <taxon>Pseudomonadota</taxon>
        <taxon>Alphaproteobacteria</taxon>
        <taxon>Sphingomonadales</taxon>
        <taxon>Sphingomonadaceae</taxon>
        <taxon>Hankyongella</taxon>
    </lineage>
</organism>
<dbReference type="PANTHER" id="PTHR32089:SF112">
    <property type="entry name" value="LYSOZYME-LIKE PROTEIN-RELATED"/>
    <property type="match status" value="1"/>
</dbReference>
<dbReference type="PRINTS" id="PR00260">
    <property type="entry name" value="CHEMTRNSDUCR"/>
</dbReference>
<dbReference type="Proteomes" id="UP000298714">
    <property type="component" value="Chromosome"/>
</dbReference>
<dbReference type="InterPro" id="IPR004089">
    <property type="entry name" value="MCPsignal_dom"/>
</dbReference>
<dbReference type="Pfam" id="PF00015">
    <property type="entry name" value="MCPsignal"/>
    <property type="match status" value="1"/>
</dbReference>
<dbReference type="KEGG" id="hgn:E6W36_07870"/>
<dbReference type="GO" id="GO:0006935">
    <property type="term" value="P:chemotaxis"/>
    <property type="evidence" value="ECO:0007669"/>
    <property type="project" value="InterPro"/>
</dbReference>
<name>A0A4D7C6K4_9SPHN</name>
<dbReference type="EMBL" id="CP039704">
    <property type="protein sequence ID" value="QCI79490.1"/>
    <property type="molecule type" value="Genomic_DNA"/>
</dbReference>
<dbReference type="AlphaFoldDB" id="A0A4D7C6K4"/>
<dbReference type="GO" id="GO:0007165">
    <property type="term" value="P:signal transduction"/>
    <property type="evidence" value="ECO:0007669"/>
    <property type="project" value="UniProtKB-KW"/>
</dbReference>
<gene>
    <name evidence="5" type="ORF">E6W36_07870</name>
</gene>
<dbReference type="RefSeq" id="WP_222874338.1">
    <property type="nucleotide sequence ID" value="NZ_CP039704.1"/>
</dbReference>
<dbReference type="PROSITE" id="PS50111">
    <property type="entry name" value="CHEMOTAXIS_TRANSDUC_2"/>
    <property type="match status" value="1"/>
</dbReference>
<evidence type="ECO:0000313" key="6">
    <source>
        <dbReference type="Proteomes" id="UP000298714"/>
    </source>
</evidence>
<accession>A0A4D7C6K4</accession>
<keyword evidence="1 3" id="KW-0807">Transducer</keyword>
<dbReference type="PANTHER" id="PTHR32089">
    <property type="entry name" value="METHYL-ACCEPTING CHEMOTAXIS PROTEIN MCPB"/>
    <property type="match status" value="1"/>
</dbReference>
<proteinExistence type="inferred from homology"/>
<dbReference type="InterPro" id="IPR004090">
    <property type="entry name" value="Chemotax_Me-accpt_rcpt"/>
</dbReference>
<evidence type="ECO:0000259" key="4">
    <source>
        <dbReference type="PROSITE" id="PS50111"/>
    </source>
</evidence>
<evidence type="ECO:0000256" key="2">
    <source>
        <dbReference type="ARBA" id="ARBA00029447"/>
    </source>
</evidence>
<sequence length="102" mass="11288">MRMLMELDEVIKHLTQTEGVIVEINDINRQTRLLALNAKIEAARAGEAGRGFSVVASEMKDLASSIDMLAQNIKVNISEVGERIRLSFDTVKKSPTSTCQKI</sequence>
<protein>
    <recommendedName>
        <fullName evidence="4">Methyl-accepting transducer domain-containing protein</fullName>
    </recommendedName>
</protein>
<evidence type="ECO:0000256" key="3">
    <source>
        <dbReference type="PROSITE-ProRule" id="PRU00284"/>
    </source>
</evidence>
<evidence type="ECO:0000313" key="5">
    <source>
        <dbReference type="EMBL" id="QCI79490.1"/>
    </source>
</evidence>
<keyword evidence="6" id="KW-1185">Reference proteome</keyword>
<reference evidence="6" key="1">
    <citation type="submission" date="2019-04" db="EMBL/GenBank/DDBJ databases">
        <title>Complete genome sequence of Sphingomonas sp. W1-2-3.</title>
        <authorList>
            <person name="Im W.T."/>
        </authorList>
    </citation>
    <scope>NUCLEOTIDE SEQUENCE [LARGE SCALE GENOMIC DNA]</scope>
    <source>
        <strain evidence="6">W1-2-3</strain>
    </source>
</reference>
<dbReference type="GO" id="GO:0016020">
    <property type="term" value="C:membrane"/>
    <property type="evidence" value="ECO:0007669"/>
    <property type="project" value="InterPro"/>
</dbReference>
<dbReference type="SUPFAM" id="SSF58104">
    <property type="entry name" value="Methyl-accepting chemotaxis protein (MCP) signaling domain"/>
    <property type="match status" value="1"/>
</dbReference>
<feature type="domain" description="Methyl-accepting transducer" evidence="4">
    <location>
        <begin position="1"/>
        <end position="102"/>
    </location>
</feature>
<dbReference type="Gene3D" id="1.10.287.950">
    <property type="entry name" value="Methyl-accepting chemotaxis protein"/>
    <property type="match status" value="1"/>
</dbReference>
<comment type="similarity">
    <text evidence="2">Belongs to the methyl-accepting chemotaxis (MCP) protein family.</text>
</comment>